<protein>
    <recommendedName>
        <fullName evidence="4">fumarylacetoacetase</fullName>
        <ecNumber evidence="4">3.7.1.2</ecNumber>
    </recommendedName>
</protein>
<keyword evidence="9" id="KW-0828">Tyrosine catabolism</keyword>
<keyword evidence="7 13" id="KW-0106">Calcium</keyword>
<dbReference type="Gene3D" id="3.90.850.10">
    <property type="entry name" value="Fumarylacetoacetase-like, C-terminal domain"/>
    <property type="match status" value="1"/>
</dbReference>
<evidence type="ECO:0000256" key="8">
    <source>
        <dbReference type="ARBA" id="ARBA00022842"/>
    </source>
</evidence>
<feature type="region of interest" description="Disordered" evidence="14">
    <location>
        <begin position="1"/>
        <end position="20"/>
    </location>
</feature>
<feature type="binding site" evidence="12">
    <location>
        <position position="135"/>
    </location>
    <ligand>
        <name>substrate</name>
    </ligand>
</feature>
<dbReference type="Pfam" id="PF09298">
    <property type="entry name" value="FAA_hydrolase_N"/>
    <property type="match status" value="1"/>
</dbReference>
<dbReference type="InterPro" id="IPR036663">
    <property type="entry name" value="Fumarylacetoacetase_C_sf"/>
</dbReference>
<evidence type="ECO:0000256" key="1">
    <source>
        <dbReference type="ARBA" id="ARBA00001913"/>
    </source>
</evidence>
<dbReference type="SUPFAM" id="SSF56529">
    <property type="entry name" value="FAH"/>
    <property type="match status" value="1"/>
</dbReference>
<feature type="binding site" evidence="13">
    <location>
        <position position="207"/>
    </location>
    <ligand>
        <name>Ca(2+)</name>
        <dbReference type="ChEBI" id="CHEBI:29108"/>
    </ligand>
</feature>
<organism evidence="17 18">
    <name type="scientific">Sphingobium herbicidovorans (strain ATCC 700291 / DSM 11019 / CCUG 56400 / KCTC 2939 / LMG 18315 / NBRC 16415 / MH)</name>
    <name type="common">Sphingomonas herbicidovorans</name>
    <dbReference type="NCBI Taxonomy" id="1219045"/>
    <lineage>
        <taxon>Bacteria</taxon>
        <taxon>Pseudomonadati</taxon>
        <taxon>Pseudomonadota</taxon>
        <taxon>Alphaproteobacteria</taxon>
        <taxon>Sphingomonadales</taxon>
        <taxon>Sphingomonadaceae</taxon>
        <taxon>Sphingobium</taxon>
    </lineage>
</organism>
<feature type="compositionally biased region" description="Basic and acidic residues" evidence="14">
    <location>
        <begin position="1"/>
        <end position="11"/>
    </location>
</feature>
<dbReference type="InterPro" id="IPR015377">
    <property type="entry name" value="Fumarylacetoacetase_N"/>
</dbReference>
<evidence type="ECO:0000256" key="2">
    <source>
        <dbReference type="ARBA" id="ARBA00001946"/>
    </source>
</evidence>
<feature type="binding site" evidence="13">
    <location>
        <position position="205"/>
    </location>
    <ligand>
        <name>Ca(2+)</name>
        <dbReference type="ChEBI" id="CHEBI:29108"/>
    </ligand>
</feature>
<feature type="binding site" evidence="13">
    <location>
        <position position="239"/>
    </location>
    <ligand>
        <name>Ca(2+)</name>
        <dbReference type="ChEBI" id="CHEBI:29108"/>
    </ligand>
</feature>
<dbReference type="Proteomes" id="UP000024284">
    <property type="component" value="Unassembled WGS sequence"/>
</dbReference>
<comment type="cofactor">
    <cofactor evidence="2 13">
        <name>Mg(2+)</name>
        <dbReference type="ChEBI" id="CHEBI:18420"/>
    </cofactor>
</comment>
<evidence type="ECO:0000256" key="5">
    <source>
        <dbReference type="ARBA" id="ARBA00022723"/>
    </source>
</evidence>
<feature type="binding site" evidence="12">
    <location>
        <position position="250"/>
    </location>
    <ligand>
        <name>substrate</name>
    </ligand>
</feature>
<feature type="active site" description="Proton acceptor" evidence="11">
    <location>
        <position position="140"/>
    </location>
</feature>
<evidence type="ECO:0000313" key="17">
    <source>
        <dbReference type="EMBL" id="KFG89332.1"/>
    </source>
</evidence>
<dbReference type="InterPro" id="IPR011234">
    <property type="entry name" value="Fumarylacetoacetase-like_C"/>
</dbReference>
<feature type="binding site" evidence="12">
    <location>
        <position position="246"/>
    </location>
    <ligand>
        <name>substrate</name>
    </ligand>
</feature>
<evidence type="ECO:0000256" key="14">
    <source>
        <dbReference type="SAM" id="MobiDB-lite"/>
    </source>
</evidence>
<dbReference type="GO" id="GO:1902000">
    <property type="term" value="P:homogentisate catabolic process"/>
    <property type="evidence" value="ECO:0007669"/>
    <property type="project" value="TreeGrafter"/>
</dbReference>
<keyword evidence="8 13" id="KW-0460">Magnesium</keyword>
<keyword evidence="5 13" id="KW-0479">Metal-binding</keyword>
<gene>
    <name evidence="17" type="ORF">BV98_002874</name>
</gene>
<dbReference type="OrthoDB" id="3766879at2"/>
<evidence type="ECO:0000256" key="7">
    <source>
        <dbReference type="ARBA" id="ARBA00022837"/>
    </source>
</evidence>
<evidence type="ECO:0000256" key="10">
    <source>
        <dbReference type="ARBA" id="ARBA00023232"/>
    </source>
</evidence>
<feature type="binding site" evidence="13">
    <location>
        <position position="239"/>
    </location>
    <ligand>
        <name>Mg(2+)</name>
        <dbReference type="ChEBI" id="CHEBI:18420"/>
    </ligand>
</feature>
<dbReference type="Gene3D" id="2.30.30.230">
    <property type="entry name" value="Fumarylacetoacetase, N-terminal domain"/>
    <property type="match status" value="1"/>
</dbReference>
<feature type="binding site" evidence="13">
    <location>
        <position position="259"/>
    </location>
    <ligand>
        <name>Mg(2+)</name>
        <dbReference type="ChEBI" id="CHEBI:18420"/>
    </ligand>
</feature>
<dbReference type="GO" id="GO:0004334">
    <property type="term" value="F:fumarylacetoacetase activity"/>
    <property type="evidence" value="ECO:0007669"/>
    <property type="project" value="UniProtKB-EC"/>
</dbReference>
<dbReference type="AlphaFoldDB" id="A0A086P7G4"/>
<evidence type="ECO:0000256" key="13">
    <source>
        <dbReference type="PIRSR" id="PIRSR605959-3"/>
    </source>
</evidence>
<feature type="binding site" evidence="12">
    <location>
        <position position="366"/>
    </location>
    <ligand>
        <name>substrate</name>
    </ligand>
</feature>
<comment type="caution">
    <text evidence="17">The sequence shown here is derived from an EMBL/GenBank/DDBJ whole genome shotgun (WGS) entry which is preliminary data.</text>
</comment>
<dbReference type="UniPathway" id="UPA00139">
    <property type="reaction ID" value="UER00341"/>
</dbReference>
<dbReference type="GO" id="GO:0006559">
    <property type="term" value="P:L-phenylalanine catabolic process"/>
    <property type="evidence" value="ECO:0007669"/>
    <property type="project" value="UniProtKB-UniPathway"/>
</dbReference>
<keyword evidence="10" id="KW-0585">Phenylalanine catabolism</keyword>
<comment type="cofactor">
    <cofactor evidence="1 13">
        <name>Ca(2+)</name>
        <dbReference type="ChEBI" id="CHEBI:29108"/>
    </cofactor>
</comment>
<dbReference type="InterPro" id="IPR005959">
    <property type="entry name" value="Fumarylacetoacetase"/>
</dbReference>
<feature type="domain" description="Fumarylacetoacetase-like C-terminal" evidence="15">
    <location>
        <begin position="137"/>
        <end position="430"/>
    </location>
</feature>
<dbReference type="EMBL" id="JFZA02000032">
    <property type="protein sequence ID" value="KFG89332.1"/>
    <property type="molecule type" value="Genomic_DNA"/>
</dbReference>
<evidence type="ECO:0000256" key="9">
    <source>
        <dbReference type="ARBA" id="ARBA00022878"/>
    </source>
</evidence>
<evidence type="ECO:0000256" key="6">
    <source>
        <dbReference type="ARBA" id="ARBA00022801"/>
    </source>
</evidence>
<feature type="binding site" evidence="12">
    <location>
        <position position="149"/>
    </location>
    <ligand>
        <name>substrate</name>
    </ligand>
</feature>
<feature type="binding site" evidence="13">
    <location>
        <position position="263"/>
    </location>
    <ligand>
        <name>Mg(2+)</name>
        <dbReference type="ChEBI" id="CHEBI:18420"/>
    </ligand>
</feature>
<keyword evidence="6 17" id="KW-0378">Hydrolase</keyword>
<name>A0A086P7G4_SPHHM</name>
<dbReference type="InterPro" id="IPR036462">
    <property type="entry name" value="Fumarylacetoacetase_N_sf"/>
</dbReference>
<dbReference type="Pfam" id="PF01557">
    <property type="entry name" value="FAA_hydrolase"/>
    <property type="match status" value="1"/>
</dbReference>
<evidence type="ECO:0000256" key="4">
    <source>
        <dbReference type="ARBA" id="ARBA00012094"/>
    </source>
</evidence>
<reference evidence="17" key="1">
    <citation type="submission" date="2014-08" db="EMBL/GenBank/DDBJ databases">
        <title>Draft genome sequences of Sphingobium herbicidovorans.</title>
        <authorList>
            <person name="Gan H.M."/>
            <person name="Gan H.Y."/>
            <person name="Savka M.A."/>
        </authorList>
    </citation>
    <scope>NUCLEOTIDE SEQUENCE [LARGE SCALE GENOMIC DNA]</scope>
    <source>
        <strain evidence="17">NBRC 16415</strain>
    </source>
</reference>
<evidence type="ECO:0000256" key="12">
    <source>
        <dbReference type="PIRSR" id="PIRSR605959-2"/>
    </source>
</evidence>
<feature type="binding site" evidence="13">
    <location>
        <position position="133"/>
    </location>
    <ligand>
        <name>Ca(2+)</name>
        <dbReference type="ChEBI" id="CHEBI:29108"/>
    </ligand>
</feature>
<evidence type="ECO:0000313" key="18">
    <source>
        <dbReference type="Proteomes" id="UP000024284"/>
    </source>
</evidence>
<dbReference type="GO" id="GO:0006572">
    <property type="term" value="P:L-tyrosine catabolic process"/>
    <property type="evidence" value="ECO:0007669"/>
    <property type="project" value="UniProtKB-KW"/>
</dbReference>
<evidence type="ECO:0000259" key="16">
    <source>
        <dbReference type="Pfam" id="PF09298"/>
    </source>
</evidence>
<dbReference type="PATRIC" id="fig|1219045.3.peg.2916"/>
<evidence type="ECO:0000259" key="15">
    <source>
        <dbReference type="Pfam" id="PF01557"/>
    </source>
</evidence>
<accession>A0A086P7G4</accession>
<comment type="pathway">
    <text evidence="3">Amino-acid degradation; L-phenylalanine degradation; acetoacetate and fumarate from L-phenylalanine: step 6/6.</text>
</comment>
<sequence length="431" mass="46547">MTMIDKTHDPRATSWVEGADSHDQFPVQNLPFGIFKRDPSDQARVGVAIGDWILDVSALAADLHGQAKAAAQLATASTLNPLFASGNAMADALRSALFDLLTNSESRAKLTPHLYAATDCSLQLPFAIGDYTDFYTGIHHAENVGRLFRPDNPLLPNYKYVPIGYHGRASSVRPSGGTVVCPHGQRKMPDADAPIFGPSQWLDYELEMAIWLGEGNELGQPIGISDAQRHVAGLSILNDWSARDLQAWEYQPLGPFLAKNFHSTVSPWLVTSAALAPFRIAQPPRPEGDPEPLPYLFDAGDQAKGAYSVIMEVYLSTAAMRAAGHAPARLSRGEMRSMYWTVAQLVTHHAVNGCNMQTGDLLGTGTLSGPSKDSFGSLLELTEGGKTPINLPNGESRTFLQDGDEILMKASAEAEGYRSIGFGECRARIVG</sequence>
<evidence type="ECO:0000256" key="3">
    <source>
        <dbReference type="ARBA" id="ARBA00004782"/>
    </source>
</evidence>
<dbReference type="EC" id="3.7.1.2" evidence="4"/>
<dbReference type="RefSeq" id="WP_037467471.1">
    <property type="nucleotide sequence ID" value="NZ_BCZD01000043.1"/>
</dbReference>
<dbReference type="SUPFAM" id="SSF63433">
    <property type="entry name" value="Fumarylacetoacetate hydrolase, FAH, N-terminal domain"/>
    <property type="match status" value="1"/>
</dbReference>
<feature type="domain" description="Fumarylacetoacetase N-terminal" evidence="16">
    <location>
        <begin position="28"/>
        <end position="125"/>
    </location>
</feature>
<dbReference type="PANTHER" id="PTHR43069">
    <property type="entry name" value="FUMARYLACETOACETASE"/>
    <property type="match status" value="1"/>
</dbReference>
<proteinExistence type="predicted"/>
<dbReference type="GO" id="GO:0046872">
    <property type="term" value="F:metal ion binding"/>
    <property type="evidence" value="ECO:0007669"/>
    <property type="project" value="UniProtKB-KW"/>
</dbReference>
<keyword evidence="18" id="KW-1185">Reference proteome</keyword>
<evidence type="ECO:0000256" key="11">
    <source>
        <dbReference type="PIRSR" id="PIRSR605959-1"/>
    </source>
</evidence>
<dbReference type="NCBIfam" id="TIGR01266">
    <property type="entry name" value="fum_ac_acetase"/>
    <property type="match status" value="1"/>
</dbReference>
<dbReference type="eggNOG" id="COG0179">
    <property type="taxonomic scope" value="Bacteria"/>
</dbReference>
<dbReference type="PANTHER" id="PTHR43069:SF2">
    <property type="entry name" value="FUMARYLACETOACETASE"/>
    <property type="match status" value="1"/>
</dbReference>
<dbReference type="STRING" id="76947.GCA_002080435_03504"/>